<dbReference type="SUPFAM" id="SSF102405">
    <property type="entry name" value="MCP/YpsA-like"/>
    <property type="match status" value="1"/>
</dbReference>
<dbReference type="GO" id="GO:0009691">
    <property type="term" value="P:cytokinin biosynthetic process"/>
    <property type="evidence" value="ECO:0007669"/>
    <property type="project" value="InterPro"/>
</dbReference>
<name>A0A645BH65_9ZZZZ</name>
<evidence type="ECO:0000313" key="1">
    <source>
        <dbReference type="EMBL" id="MPM64612.1"/>
    </source>
</evidence>
<organism evidence="1">
    <name type="scientific">bioreactor metagenome</name>
    <dbReference type="NCBI Taxonomy" id="1076179"/>
    <lineage>
        <taxon>unclassified sequences</taxon>
        <taxon>metagenomes</taxon>
        <taxon>ecological metagenomes</taxon>
    </lineage>
</organism>
<sequence>MNTIKTLAVFCGSSEGRDGIYAQGAQELGKAMHEKQLSLVYGGGNRGLMGLLAESLHTLGGSVIGVLPEALNRADVRLRKVESQLIIVPGMHERKARMYELADAFVALPGGIGTFEEFFEVYTWLQLGYHHKPVALLNLGGFYDSLLSFLHQSAREGFIQSELLSALIVESEVEALLARLENWEAKLPDKLGPHQ</sequence>
<dbReference type="GO" id="GO:0005829">
    <property type="term" value="C:cytosol"/>
    <property type="evidence" value="ECO:0007669"/>
    <property type="project" value="TreeGrafter"/>
</dbReference>
<keyword evidence="1" id="KW-0326">Glycosidase</keyword>
<dbReference type="Gene3D" id="3.40.50.450">
    <property type="match status" value="1"/>
</dbReference>
<proteinExistence type="predicted"/>
<accession>A0A645BH65</accession>
<dbReference type="EC" id="3.2.2.-" evidence="1"/>
<dbReference type="InterPro" id="IPR031100">
    <property type="entry name" value="LOG_fam"/>
</dbReference>
<dbReference type="NCBIfam" id="TIGR00730">
    <property type="entry name" value="Rossman fold protein, TIGR00730 family"/>
    <property type="match status" value="1"/>
</dbReference>
<dbReference type="InterPro" id="IPR005269">
    <property type="entry name" value="LOG"/>
</dbReference>
<gene>
    <name evidence="1" type="primary">fas6_3</name>
    <name evidence="1" type="ORF">SDC9_111499</name>
</gene>
<dbReference type="GO" id="GO:0016799">
    <property type="term" value="F:hydrolase activity, hydrolyzing N-glycosyl compounds"/>
    <property type="evidence" value="ECO:0007669"/>
    <property type="project" value="TreeGrafter"/>
</dbReference>
<keyword evidence="1" id="KW-0378">Hydrolase</keyword>
<dbReference type="PANTHER" id="PTHR31223:SF70">
    <property type="entry name" value="LOG FAMILY PROTEIN YJL055W"/>
    <property type="match status" value="1"/>
</dbReference>
<dbReference type="Pfam" id="PF03641">
    <property type="entry name" value="Lysine_decarbox"/>
    <property type="match status" value="1"/>
</dbReference>
<protein>
    <submittedName>
        <fullName evidence="1">Cytokinin riboside 5'-monophosphate phosphoribohydrolase</fullName>
        <ecNumber evidence="1">3.2.2.-</ecNumber>
    </submittedName>
</protein>
<reference evidence="1" key="1">
    <citation type="submission" date="2019-08" db="EMBL/GenBank/DDBJ databases">
        <authorList>
            <person name="Kucharzyk K."/>
            <person name="Murdoch R.W."/>
            <person name="Higgins S."/>
            <person name="Loffler F."/>
        </authorList>
    </citation>
    <scope>NUCLEOTIDE SEQUENCE</scope>
</reference>
<dbReference type="AlphaFoldDB" id="A0A645BH65"/>
<dbReference type="EMBL" id="VSSQ01020053">
    <property type="protein sequence ID" value="MPM64612.1"/>
    <property type="molecule type" value="Genomic_DNA"/>
</dbReference>
<dbReference type="PANTHER" id="PTHR31223">
    <property type="entry name" value="LOG FAMILY PROTEIN YJL055W"/>
    <property type="match status" value="1"/>
</dbReference>
<comment type="caution">
    <text evidence="1">The sequence shown here is derived from an EMBL/GenBank/DDBJ whole genome shotgun (WGS) entry which is preliminary data.</text>
</comment>